<dbReference type="EMBL" id="JRKL02002357">
    <property type="protein sequence ID" value="KAF3959314.1"/>
    <property type="molecule type" value="Genomic_DNA"/>
</dbReference>
<organism evidence="2 3">
    <name type="scientific">Castanea mollissima</name>
    <name type="common">Chinese chestnut</name>
    <dbReference type="NCBI Taxonomy" id="60419"/>
    <lineage>
        <taxon>Eukaryota</taxon>
        <taxon>Viridiplantae</taxon>
        <taxon>Streptophyta</taxon>
        <taxon>Embryophyta</taxon>
        <taxon>Tracheophyta</taxon>
        <taxon>Spermatophyta</taxon>
        <taxon>Magnoliopsida</taxon>
        <taxon>eudicotyledons</taxon>
        <taxon>Gunneridae</taxon>
        <taxon>Pentapetalae</taxon>
        <taxon>rosids</taxon>
        <taxon>fabids</taxon>
        <taxon>Fagales</taxon>
        <taxon>Fagaceae</taxon>
        <taxon>Castanea</taxon>
    </lineage>
</organism>
<dbReference type="InterPro" id="IPR044824">
    <property type="entry name" value="MAIN-like"/>
</dbReference>
<dbReference type="PANTHER" id="PTHR46033:SF83">
    <property type="entry name" value="PROTEIN MAINTENANCE OF MERISTEMS-LIKE"/>
    <property type="match status" value="1"/>
</dbReference>
<evidence type="ECO:0000259" key="1">
    <source>
        <dbReference type="Pfam" id="PF10536"/>
    </source>
</evidence>
<feature type="domain" description="Aminotransferase-like plant mobile" evidence="1">
    <location>
        <begin position="100"/>
        <end position="409"/>
    </location>
</feature>
<reference evidence="2" key="1">
    <citation type="submission" date="2020-03" db="EMBL/GenBank/DDBJ databases">
        <title>Castanea mollissima Vanexum genome sequencing.</title>
        <authorList>
            <person name="Staton M."/>
        </authorList>
    </citation>
    <scope>NUCLEOTIDE SEQUENCE</scope>
    <source>
        <tissue evidence="2">Leaf</tissue>
    </source>
</reference>
<dbReference type="PANTHER" id="PTHR46033">
    <property type="entry name" value="PROTEIN MAIN-LIKE 2"/>
    <property type="match status" value="1"/>
</dbReference>
<sequence>MATIVPPSYCIYEARYEEMITPKDGKATVRYATFLKPCVESTNQAVGIPNTPLLSEIFPHNLQQWPSKVLFKGWMIPQKRWDEWIDRLAGKYGAIWNQAGICDAIMSSRYEIRCNQDLVLGLAEFWCPETNTFVFPWGEATVTLEDVMILGGFSVLGQPVTRPITGQLVKIVEGLDMKRMEMSREKSKKATHGGWIKHFMESESEFEHVAFLSLWLSRYVFPSSDSTIGKHVFSIAVHLSCGTRIALAPAILASLYKNLKKLKKQAVASKEAISVLGPFQLVQLWALERFPSLGPSLPKTLHPGEPRAARWNKVNSRNNLQIVRSVLKVAENFQWRPYAADSMNWHHTSYYKDTEQFVFDWPNLDEELQSFVRCLHASELVGLMDCTEKYSPQRVAMQFGMDQDLPGDFSGLEFNLENVRFYVPPRSFVPSVSLRYLNWWKTFKSNCADVIKEYPKLITSKNRTLPSIQAKTDKGQCHGSLVPISMKKPKMLSSRSHTHMSQRIHNWSDDEFDCPLKVARYDIAANRTAIIQTDTLTSAPDIKTGGDYHTSIASSWILPCPEILSQVSRSLDSVESHALDTPDIEDHIPLSERLKFRAGTGDTKTSNSHVITCSSSDIEDHIPLSERLKPRAGVVDRRRSNSHEAFRGSQSQHLVSSSIRKQTVKKRKLATRTDETSKGKAIIPSFYPATKHRKTNERFKRDAEVRRKHSRVVGLTVGNKQRESAKESTNCTVKEGKKRMVYGSLENPIDLDDNIADSTTGIQHLGLEMRVQLLEQLIGVIPK</sequence>
<dbReference type="Proteomes" id="UP000737018">
    <property type="component" value="Unassembled WGS sequence"/>
</dbReference>
<protein>
    <recommendedName>
        <fullName evidence="1">Aminotransferase-like plant mobile domain-containing protein</fullName>
    </recommendedName>
</protein>
<comment type="caution">
    <text evidence="2">The sequence shown here is derived from an EMBL/GenBank/DDBJ whole genome shotgun (WGS) entry which is preliminary data.</text>
</comment>
<gene>
    <name evidence="2" type="ORF">CMV_015862</name>
</gene>
<accession>A0A8J4R8X3</accession>
<dbReference type="Pfam" id="PF10536">
    <property type="entry name" value="PMD"/>
    <property type="match status" value="1"/>
</dbReference>
<evidence type="ECO:0000313" key="2">
    <source>
        <dbReference type="EMBL" id="KAF3959314.1"/>
    </source>
</evidence>
<name>A0A8J4R8X3_9ROSI</name>
<keyword evidence="3" id="KW-1185">Reference proteome</keyword>
<dbReference type="InterPro" id="IPR019557">
    <property type="entry name" value="AminoTfrase-like_pln_mobile"/>
</dbReference>
<dbReference type="GO" id="GO:0010073">
    <property type="term" value="P:meristem maintenance"/>
    <property type="evidence" value="ECO:0007669"/>
    <property type="project" value="InterPro"/>
</dbReference>
<dbReference type="AlphaFoldDB" id="A0A8J4R8X3"/>
<proteinExistence type="predicted"/>
<dbReference type="OrthoDB" id="1572276at2759"/>
<evidence type="ECO:0000313" key="3">
    <source>
        <dbReference type="Proteomes" id="UP000737018"/>
    </source>
</evidence>